<reference evidence="5" key="2">
    <citation type="journal article" date="2023" name="Front. Microbiol.">
        <title>Ralstonia chuxiongensis sp. nov., Ralstonia mojiangensis sp. nov., and Ralstonia soli sp. nov., isolated from tobacco fields, are three novel species in the family Burkholderiaceae.</title>
        <authorList>
            <person name="Lu C.H."/>
            <person name="Zhang Y.Y."/>
            <person name="Jiang N."/>
            <person name="Chen W."/>
            <person name="Shao X."/>
            <person name="Zhao Z.M."/>
            <person name="Lu W.L."/>
            <person name="Hu X."/>
            <person name="Xi Y.X."/>
            <person name="Zou S.Y."/>
            <person name="Wei Q.J."/>
            <person name="Lin Z.L."/>
            <person name="Gong L."/>
            <person name="Gai X.T."/>
            <person name="Zhang L.Q."/>
            <person name="Li J.Y."/>
            <person name="Jin Y."/>
            <person name="Xia Z.Y."/>
        </authorList>
    </citation>
    <scope>NUCLEOTIDE SEQUENCE</scope>
    <source>
        <strain evidence="5">21MJYT02-11</strain>
    </source>
</reference>
<comment type="cofactor">
    <cofactor evidence="1">
        <name>FAD</name>
        <dbReference type="ChEBI" id="CHEBI:57692"/>
    </cofactor>
</comment>
<protein>
    <submittedName>
        <fullName evidence="5">2Fe-2S iron-sulfur cluster-binding protein</fullName>
    </submittedName>
</protein>
<name>A0ABT1AEB2_9RALS</name>
<evidence type="ECO:0000259" key="3">
    <source>
        <dbReference type="PROSITE" id="PS51085"/>
    </source>
</evidence>
<keyword evidence="2" id="KW-0479">Metal-binding</keyword>
<evidence type="ECO:0000256" key="2">
    <source>
        <dbReference type="ARBA" id="ARBA00022714"/>
    </source>
</evidence>
<keyword evidence="2" id="KW-0001">2Fe-2S</keyword>
<proteinExistence type="predicted"/>
<feature type="domain" description="2Fe-2S ferredoxin-type" evidence="3">
    <location>
        <begin position="344"/>
        <end position="443"/>
    </location>
</feature>
<dbReference type="InterPro" id="IPR050415">
    <property type="entry name" value="MRET"/>
</dbReference>
<dbReference type="Pfam" id="PF00970">
    <property type="entry name" value="FAD_binding_6"/>
    <property type="match status" value="1"/>
</dbReference>
<dbReference type="InterPro" id="IPR017927">
    <property type="entry name" value="FAD-bd_FR_type"/>
</dbReference>
<comment type="caution">
    <text evidence="5">The sequence shown here is derived from an EMBL/GenBank/DDBJ whole genome shotgun (WGS) entry which is preliminary data.</text>
</comment>
<keyword evidence="2" id="KW-0408">Iron</keyword>
<dbReference type="RefSeq" id="WP_252675657.1">
    <property type="nucleotide sequence ID" value="NZ_JAMXHT010000001.1"/>
</dbReference>
<dbReference type="CDD" id="cd00207">
    <property type="entry name" value="fer2"/>
    <property type="match status" value="2"/>
</dbReference>
<dbReference type="Proteomes" id="UP001162811">
    <property type="component" value="Unassembled WGS sequence"/>
</dbReference>
<dbReference type="Gene3D" id="3.10.20.30">
    <property type="match status" value="2"/>
</dbReference>
<reference evidence="5" key="1">
    <citation type="submission" date="2022-06" db="EMBL/GenBank/DDBJ databases">
        <authorList>
            <person name="Lu C.-H."/>
        </authorList>
    </citation>
    <scope>NUCLEOTIDE SEQUENCE</scope>
    <source>
        <strain evidence="5">21MJYT02-11</strain>
    </source>
</reference>
<dbReference type="PROSITE" id="PS00197">
    <property type="entry name" value="2FE2S_FER_1"/>
    <property type="match status" value="1"/>
</dbReference>
<dbReference type="InterPro" id="IPR036010">
    <property type="entry name" value="2Fe-2S_ferredoxin-like_sf"/>
</dbReference>
<dbReference type="Pfam" id="PF00175">
    <property type="entry name" value="NAD_binding_1"/>
    <property type="match status" value="1"/>
</dbReference>
<dbReference type="InterPro" id="IPR001041">
    <property type="entry name" value="2Fe-2S_ferredoxin-type"/>
</dbReference>
<dbReference type="InterPro" id="IPR017938">
    <property type="entry name" value="Riboflavin_synthase-like_b-brl"/>
</dbReference>
<sequence>MALYFMKIVNVLNGAEFEAHGDVDVVSASIQAHCTVSHSCRRGVCGQCAGLVRDGAFSNGIEGTTQTVSRDGKPVSVLMCQTFARSDLTIECADNDSVAPTRAVQVTSIEFPTPEVAVIDLRFMDERPFEFQAGQFVAIRWTGDRQKYFSIASNANGSKGIQLHIRRQAHGEFTGWLFEAARAGDIFGLEGPLGRFTWSTPDARPVVLMATGTGFSPIQSLVETHELWARQSPVYLYWGGQTENDVYRPEVARQWSAMGRNFHFIPVAAAPLREWAGRIGYLQECVAQDHPNLTGYDVYACGSPIMIARAQERLIGDLGLPSERFFTDSFNVTPPQTTGSGNLVDFTVKFQGSAQGRIHAEGGRTLLQALMRAGLDLDHYCGGGAVCGTCRVSVEPALLAGMNEAEADLLECLPSTCDEHRLACQFQLSQDIESRTVYLPGTPGRVSALED</sequence>
<feature type="domain" description="2Fe-2S ferredoxin-type" evidence="3">
    <location>
        <begin position="6"/>
        <end position="96"/>
    </location>
</feature>
<dbReference type="Gene3D" id="2.40.30.10">
    <property type="entry name" value="Translation factors"/>
    <property type="match status" value="1"/>
</dbReference>
<dbReference type="PROSITE" id="PS51085">
    <property type="entry name" value="2FE2S_FER_2"/>
    <property type="match status" value="2"/>
</dbReference>
<evidence type="ECO:0000256" key="1">
    <source>
        <dbReference type="ARBA" id="ARBA00001974"/>
    </source>
</evidence>
<evidence type="ECO:0000259" key="4">
    <source>
        <dbReference type="PROSITE" id="PS51384"/>
    </source>
</evidence>
<dbReference type="PROSITE" id="PS51384">
    <property type="entry name" value="FAD_FR"/>
    <property type="match status" value="1"/>
</dbReference>
<feature type="domain" description="FAD-binding FR-type" evidence="4">
    <location>
        <begin position="99"/>
        <end position="199"/>
    </location>
</feature>
<dbReference type="EMBL" id="JAMXHT010000001">
    <property type="protein sequence ID" value="MCO5396676.1"/>
    <property type="molecule type" value="Genomic_DNA"/>
</dbReference>
<accession>A0ABT1AEB2</accession>
<dbReference type="PRINTS" id="PR00410">
    <property type="entry name" value="PHEHYDRXLASE"/>
</dbReference>
<dbReference type="PANTHER" id="PTHR47354">
    <property type="entry name" value="NADH OXIDOREDUCTASE HCR"/>
    <property type="match status" value="1"/>
</dbReference>
<dbReference type="SUPFAM" id="SSF52343">
    <property type="entry name" value="Ferredoxin reductase-like, C-terminal NADP-linked domain"/>
    <property type="match status" value="1"/>
</dbReference>
<dbReference type="CDD" id="cd06189">
    <property type="entry name" value="flavin_oxioreductase"/>
    <property type="match status" value="1"/>
</dbReference>
<evidence type="ECO:0000313" key="6">
    <source>
        <dbReference type="Proteomes" id="UP001162811"/>
    </source>
</evidence>
<dbReference type="InterPro" id="IPR008333">
    <property type="entry name" value="Cbr1-like_FAD-bd_dom"/>
</dbReference>
<dbReference type="SUPFAM" id="SSF54292">
    <property type="entry name" value="2Fe-2S ferredoxin-like"/>
    <property type="match status" value="2"/>
</dbReference>
<dbReference type="Pfam" id="PF00111">
    <property type="entry name" value="Fer2"/>
    <property type="match status" value="2"/>
</dbReference>
<gene>
    <name evidence="5" type="ORF">NG900_00520</name>
</gene>
<dbReference type="InterPro" id="IPR039261">
    <property type="entry name" value="FNR_nucleotide-bd"/>
</dbReference>
<dbReference type="PANTHER" id="PTHR47354:SF5">
    <property type="entry name" value="PROTEIN RFBI"/>
    <property type="match status" value="1"/>
</dbReference>
<dbReference type="InterPro" id="IPR012675">
    <property type="entry name" value="Beta-grasp_dom_sf"/>
</dbReference>
<keyword evidence="6" id="KW-1185">Reference proteome</keyword>
<dbReference type="SUPFAM" id="SSF63380">
    <property type="entry name" value="Riboflavin synthase domain-like"/>
    <property type="match status" value="1"/>
</dbReference>
<keyword evidence="2" id="KW-0411">Iron-sulfur</keyword>
<organism evidence="5 6">
    <name type="scientific">Ralstonia soli</name>
    <dbReference type="NCBI Taxonomy" id="2953896"/>
    <lineage>
        <taxon>Bacteria</taxon>
        <taxon>Pseudomonadati</taxon>
        <taxon>Pseudomonadota</taxon>
        <taxon>Betaproteobacteria</taxon>
        <taxon>Burkholderiales</taxon>
        <taxon>Burkholderiaceae</taxon>
        <taxon>Ralstonia</taxon>
    </lineage>
</organism>
<dbReference type="InterPro" id="IPR006058">
    <property type="entry name" value="2Fe2S_fd_BS"/>
</dbReference>
<dbReference type="InterPro" id="IPR001433">
    <property type="entry name" value="OxRdtase_FAD/NAD-bd"/>
</dbReference>
<evidence type="ECO:0000313" key="5">
    <source>
        <dbReference type="EMBL" id="MCO5396676.1"/>
    </source>
</evidence>
<dbReference type="Gene3D" id="3.40.50.80">
    <property type="entry name" value="Nucleotide-binding domain of ferredoxin-NADP reductase (FNR) module"/>
    <property type="match status" value="1"/>
</dbReference>